<accession>A0AAU8A965</accession>
<evidence type="ECO:0000256" key="1">
    <source>
        <dbReference type="ARBA" id="ARBA00006479"/>
    </source>
</evidence>
<name>A0AAU8A965_9FIRM</name>
<dbReference type="RefSeq" id="WP_353423468.1">
    <property type="nucleotide sequence ID" value="NZ_CP117826.1"/>
</dbReference>
<gene>
    <name evidence="2" type="ORF">PUP29_12220</name>
</gene>
<dbReference type="CDD" id="cd23763">
    <property type="entry name" value="ASKHA_ATPase_ROK"/>
    <property type="match status" value="1"/>
</dbReference>
<dbReference type="PANTHER" id="PTHR18964:SF149">
    <property type="entry name" value="BIFUNCTIONAL UDP-N-ACETYLGLUCOSAMINE 2-EPIMERASE_N-ACETYLMANNOSAMINE KINASE"/>
    <property type="match status" value="1"/>
</dbReference>
<protein>
    <submittedName>
        <fullName evidence="2">ROK family protein</fullName>
    </submittedName>
</protein>
<dbReference type="Pfam" id="PF00480">
    <property type="entry name" value="ROK"/>
    <property type="match status" value="1"/>
</dbReference>
<organism evidence="2">
    <name type="scientific">Christensenella massiliensis</name>
    <dbReference type="NCBI Taxonomy" id="1805714"/>
    <lineage>
        <taxon>Bacteria</taxon>
        <taxon>Bacillati</taxon>
        <taxon>Bacillota</taxon>
        <taxon>Clostridia</taxon>
        <taxon>Christensenellales</taxon>
        <taxon>Christensenellaceae</taxon>
        <taxon>Christensenella</taxon>
    </lineage>
</organism>
<sequence length="325" mass="33834">MKNILGFDIGGTKCAVLLGRVSGQNVDFLGRSFFWTKDTSGADDAISVMLEEAEAILQNNGLTHKDIDAAGISCGGPLDSKRGVILSPPNLPGWDRIPIAERIESHFGAPVRIQNDANAGALAEWRFGAAQNANNAIFITFGTGCGAGLILDGRLYSGTNDMAGECGHIRLSAVGPVGYGKAGSMEGFCSGGGIAQLAGMVAREHLQSGRSTAYCESLDSIEHIDVKKVAEAARKGDAAACKTFRLAGEYLGRGLSILVDCLNPEVIVLGGIFGRCHDLLVPPMEAVLKDEALERALSVCRIVPAQLGEAIGDYAAIAASGISDA</sequence>
<dbReference type="InterPro" id="IPR000600">
    <property type="entry name" value="ROK"/>
</dbReference>
<comment type="similarity">
    <text evidence="1">Belongs to the ROK (NagC/XylR) family.</text>
</comment>
<dbReference type="EMBL" id="CP117826">
    <property type="protein sequence ID" value="XCC62276.1"/>
    <property type="molecule type" value="Genomic_DNA"/>
</dbReference>
<dbReference type="SUPFAM" id="SSF53067">
    <property type="entry name" value="Actin-like ATPase domain"/>
    <property type="match status" value="1"/>
</dbReference>
<dbReference type="Gene3D" id="3.30.420.40">
    <property type="match status" value="2"/>
</dbReference>
<proteinExistence type="inferred from homology"/>
<dbReference type="AlphaFoldDB" id="A0AAU8A965"/>
<dbReference type="InterPro" id="IPR043129">
    <property type="entry name" value="ATPase_NBD"/>
</dbReference>
<reference evidence="2" key="1">
    <citation type="submission" date="2023-02" db="EMBL/GenBank/DDBJ databases">
        <title>Gut commensal Christensenella minuta modulates host metabolism via a new class of secondary bile acids.</title>
        <authorList>
            <person name="Liu C."/>
        </authorList>
    </citation>
    <scope>NUCLEOTIDE SEQUENCE</scope>
    <source>
        <strain evidence="2">CA70</strain>
    </source>
</reference>
<dbReference type="PANTHER" id="PTHR18964">
    <property type="entry name" value="ROK (REPRESSOR, ORF, KINASE) FAMILY"/>
    <property type="match status" value="1"/>
</dbReference>
<evidence type="ECO:0000313" key="2">
    <source>
        <dbReference type="EMBL" id="XCC62276.1"/>
    </source>
</evidence>